<gene>
    <name evidence="1" type="ORF">O6H91_02G056800</name>
</gene>
<sequence>MEASSSSRERSPHHVPRHGPPILYQMFSHAEYVPDEWHDNTQVERYPNEDVRNESRWYRGPNLIGLKKWIQKRLQFKGSDAAIVQALPSLSGGHVAILHYDTVTILSREDHFRKVIGIFNEVLEAEHFVLGEWIDDFDIFAVASSLKVIYLLNSSAELLSKVSLREHRLKGDLVGMFTQKAHDESAGDYKYELLLITSKSTLHRIGINHKKLELSNYNGKVEVQCDVRTRHPYGVLCACFNKEQSILVIVGPSKVNRRLGFSGEFCFSVWKATNFPSLHLLFCSSPVEGYSKFSWSWPTKFPANGSRPKVVISPDTQFMAFLDVQGKLHLLQIRDGAKYVLKDFPLSFSATQPFFQESNALVDMEWWSGDALTCASLTKAVNIFHVPGLFGLLDPIPTFASSCLHITKNIFGRFFVLEELKERHIREPYSTSSDSEQNTSASNRLIDRLLTPPYLNHKSGWRLVSLVQHSASELLQILIEDGEYESALSLAKQYDLDTDEIYKCRWKRSDFGIDAIEQNLSAVKDRRWVVSECLERLSLDVESMGALLLYGLDETDPYSNDESEQSVGAAVHIKNLWWFRLKRLRLLQYKDRLDTFVGMHMGRYFPAEYSTFRTADLQKIAVGFAEGGKTRALGLLFKRHTLSLAPSILTILDAIPETLPPHSFSHLLPEIHPPKVSIPRPHGDWVENDCTLQAIMDGLPGIEEQHLEVHLSECTEHMVKLYKGLIWPNETEISGWYCKRAREIDRLSGQLENSLTLLDLGLSKGLKELQHVWENVTDLYKVSFASIDTESAEVECSFSNWERLSSYEKFKMMLSGVNEGNVVDRLRDLAVPFLHKNHVVTPFSVTEGSKEETFSGTLDSSDSFIGNWLKELASENKLGICAVVLEEACRVEGRNWLFRDEVEIIETSIDCIYLCTQTNEWSLMERILSRLPSRRRRESTLVPMHEDTNNEMGFRKGLVKAFRRPSSQKAASKLSATASLAAEEKQEMAAPSLKFDSQVVLIPEMVDKRVKQTDGHVEAGQLLSFYRVPRPINYFLSSQQEVGNTKQLLRLLISKFSRKIPVRSENDWANLWHDLQILHKKAFPFLHKEYLLSELCRGLLKAEKFSLARSYLKGTGSDVLAKDKAEKLVIQAAHDFFYSASSLDSPDIEKARECLDLLPESNLLTSEANLIEVITVRLPDLGVTLLPLQFFRQVNDPMEVVKMAISTQSSSFLRVEEIKEVARLLGLTSQDDLAVVEAAIAREAAAAGNFEIATGLCLGLLKKAYGPIWDLCAAIGRGPSSEHLDLKSRKELLGFALEHCDEDSVGELLTAWKEIDLISQCKQLGLMVCKPVPSLEDHESFIDAISTSEAVTRLEYLKSDRSLHDCEKNKQMWQPAKDSFLTVTRRESNLNEQNWRLFSRQTKNFLGFICLQLPWLVELVLKGKEGQLCADSRGEGKACYLVLRDSGLTKECSISDAQAAAVILYGLASHDIASSDDLVLILAQKLLEKPTTSQDDFLGCGYFLNLVDARIGAHTLEQAFKERKDFREAKEGIKVAIAYSTLYKIASELRPEKRRQFLYNTLRGRKFSVPESSKEEMEMEIDFWTTWRLTYESKLQLMEQMRILEQMIPGVEIGRFISGDEDYIKDMVYLLVESVKPEEPDQLIRTLALAEAYRVDKWQVLLHSFGNQSKQTLESLKEKYRICHDYFHDRSPFDLENFLHTFLQASMLSSDMGNVEYVEAPSNLDPVVNEECKLSTMSSLLLIWIQAFTDVLKYLNQGQNISEQQKHRMLIERNVRETAICCMAFQRLLMEKNLTWKQCWTVLTKTAETEFFSQTASASHSILKVMASCGCSLKSLLVTVNFFIENGANVVVLSEDSASSKDLSIDSTSYLSDSINLRLSVMQEDLLSRSNDGKPTTSNNLKQLYIQFLYKDLVKAVLEEMTFLSADFEVKINPLLGVLTSLSSRGSEYSGEIASMQLNEKHSHFDLLQTVRHGVWKQLCNYAEESKAPFETRVRILELLDITMGMLEDVQSLSYSSVDQPILWDGWGSTLQKTKPIMQISGQVCMIEENEQVRVDVYKSRCTLTAMKTNHIMSKYWPGKEVKAEYFANLEELVIFFESLVISTSSIAHAVALLSILKEWDRIITAHQNCSDGNLQTADKEEDSWGGVEEWGEGWEELEETQEEYLTKADGKIILHRLHQCWSLALHKIVQLGGLKEAMEALDLTLVTSYVVLTEDELKSLVTSIGEDDPISALKIALLFPYATSQNLGLDLVKKHLDHQQPSLSHQGESAGTKYGQQIRGDASTNDVMLLILILASRRLPSLAGDMEYIKIFAGLCMVLASLTQYFEQDYEARLAVDNVAESSGVFCEKELAIITLPFFVAELTQAKHYGLAGTLVLQYVRVHPALATWNTVPIALKKYLEVQVLLEDERRKSNAPICVLYKDSFALPQTMQRLTSLLPKLLNSALRILSNDMD</sequence>
<reference evidence="2" key="1">
    <citation type="journal article" date="2024" name="Proc. Natl. Acad. Sci. U.S.A.">
        <title>Extraordinary preservation of gene collinearity over three hundred million years revealed in homosporous lycophytes.</title>
        <authorList>
            <person name="Li C."/>
            <person name="Wickell D."/>
            <person name="Kuo L.Y."/>
            <person name="Chen X."/>
            <person name="Nie B."/>
            <person name="Liao X."/>
            <person name="Peng D."/>
            <person name="Ji J."/>
            <person name="Jenkins J."/>
            <person name="Williams M."/>
            <person name="Shu S."/>
            <person name="Plott C."/>
            <person name="Barry K."/>
            <person name="Rajasekar S."/>
            <person name="Grimwood J."/>
            <person name="Han X."/>
            <person name="Sun S."/>
            <person name="Hou Z."/>
            <person name="He W."/>
            <person name="Dai G."/>
            <person name="Sun C."/>
            <person name="Schmutz J."/>
            <person name="Leebens-Mack J.H."/>
            <person name="Li F.W."/>
            <person name="Wang L."/>
        </authorList>
    </citation>
    <scope>NUCLEOTIDE SEQUENCE [LARGE SCALE GENOMIC DNA]</scope>
    <source>
        <strain evidence="2">cv. PW_Plant_1</strain>
    </source>
</reference>
<dbReference type="Proteomes" id="UP001162992">
    <property type="component" value="Chromosome 2"/>
</dbReference>
<keyword evidence="2" id="KW-1185">Reference proteome</keyword>
<name>A0ACC2EG66_DIPCM</name>
<evidence type="ECO:0000313" key="2">
    <source>
        <dbReference type="Proteomes" id="UP001162992"/>
    </source>
</evidence>
<proteinExistence type="predicted"/>
<evidence type="ECO:0000313" key="1">
    <source>
        <dbReference type="EMBL" id="KAJ7565355.1"/>
    </source>
</evidence>
<dbReference type="EMBL" id="CM055093">
    <property type="protein sequence ID" value="KAJ7565355.1"/>
    <property type="molecule type" value="Genomic_DNA"/>
</dbReference>
<comment type="caution">
    <text evidence="1">The sequence shown here is derived from an EMBL/GenBank/DDBJ whole genome shotgun (WGS) entry which is preliminary data.</text>
</comment>
<protein>
    <submittedName>
        <fullName evidence="1">Uncharacterized protein</fullName>
    </submittedName>
</protein>
<organism evidence="1 2">
    <name type="scientific">Diphasiastrum complanatum</name>
    <name type="common">Issler's clubmoss</name>
    <name type="synonym">Lycopodium complanatum</name>
    <dbReference type="NCBI Taxonomy" id="34168"/>
    <lineage>
        <taxon>Eukaryota</taxon>
        <taxon>Viridiplantae</taxon>
        <taxon>Streptophyta</taxon>
        <taxon>Embryophyta</taxon>
        <taxon>Tracheophyta</taxon>
        <taxon>Lycopodiopsida</taxon>
        <taxon>Lycopodiales</taxon>
        <taxon>Lycopodiaceae</taxon>
        <taxon>Lycopodioideae</taxon>
        <taxon>Diphasiastrum</taxon>
    </lineage>
</organism>
<accession>A0ACC2EG66</accession>